<evidence type="ECO:0000256" key="5">
    <source>
        <dbReference type="ARBA" id="ARBA00022824"/>
    </source>
</evidence>
<dbReference type="EMBL" id="NNAY01000195">
    <property type="protein sequence ID" value="OXU30092.1"/>
    <property type="molecule type" value="Genomic_DNA"/>
</dbReference>
<feature type="transmembrane region" description="Helical" evidence="11">
    <location>
        <begin position="187"/>
        <end position="205"/>
    </location>
</feature>
<evidence type="ECO:0000256" key="4">
    <source>
        <dbReference type="ARBA" id="ARBA00022692"/>
    </source>
</evidence>
<dbReference type="GO" id="GO:0005789">
    <property type="term" value="C:endoplasmic reticulum membrane"/>
    <property type="evidence" value="ECO:0007669"/>
    <property type="project" value="UniProtKB-SubCell"/>
</dbReference>
<proteinExistence type="inferred from homology"/>
<evidence type="ECO:0000256" key="3">
    <source>
        <dbReference type="ARBA" id="ARBA00022475"/>
    </source>
</evidence>
<feature type="transmembrane region" description="Helical" evidence="11">
    <location>
        <begin position="225"/>
        <end position="246"/>
    </location>
</feature>
<dbReference type="Pfam" id="PF09767">
    <property type="entry name" value="DUF2053"/>
    <property type="match status" value="1"/>
</dbReference>
<evidence type="ECO:0000256" key="10">
    <source>
        <dbReference type="ARBA" id="ARBA00034899"/>
    </source>
</evidence>
<dbReference type="InterPro" id="IPR019164">
    <property type="entry name" value="TMEM147"/>
</dbReference>
<name>A0A232FHD6_9HYME</name>
<dbReference type="OrthoDB" id="9993532at2759"/>
<keyword evidence="3" id="KW-1003">Cell membrane</keyword>
<evidence type="ECO:0000256" key="6">
    <source>
        <dbReference type="ARBA" id="ARBA00022989"/>
    </source>
</evidence>
<evidence type="ECO:0000256" key="9">
    <source>
        <dbReference type="ARBA" id="ARBA00034846"/>
    </source>
</evidence>
<keyword evidence="13" id="KW-1185">Reference proteome</keyword>
<evidence type="ECO:0000256" key="2">
    <source>
        <dbReference type="ARBA" id="ARBA00004651"/>
    </source>
</evidence>
<gene>
    <name evidence="12" type="ORF">TSAR_004181</name>
</gene>
<keyword evidence="7 11" id="KW-0472">Membrane</keyword>
<evidence type="ECO:0000313" key="12">
    <source>
        <dbReference type="EMBL" id="OXU30092.1"/>
    </source>
</evidence>
<comment type="caution">
    <text evidence="12">The sequence shown here is derived from an EMBL/GenBank/DDBJ whole genome shotgun (WGS) entry which is preliminary data.</text>
</comment>
<evidence type="ECO:0000256" key="8">
    <source>
        <dbReference type="ARBA" id="ARBA00034739"/>
    </source>
</evidence>
<dbReference type="PANTHER" id="PTHR12869">
    <property type="entry name" value="SMALL SEVEN TRANSMEMBRANE DOMAIN-CONTAINING PROTEIN"/>
    <property type="match status" value="1"/>
</dbReference>
<dbReference type="Proteomes" id="UP000215335">
    <property type="component" value="Unassembled WGS sequence"/>
</dbReference>
<organism evidence="12 13">
    <name type="scientific">Trichomalopsis sarcophagae</name>
    <dbReference type="NCBI Taxonomy" id="543379"/>
    <lineage>
        <taxon>Eukaryota</taxon>
        <taxon>Metazoa</taxon>
        <taxon>Ecdysozoa</taxon>
        <taxon>Arthropoda</taxon>
        <taxon>Hexapoda</taxon>
        <taxon>Insecta</taxon>
        <taxon>Pterygota</taxon>
        <taxon>Neoptera</taxon>
        <taxon>Endopterygota</taxon>
        <taxon>Hymenoptera</taxon>
        <taxon>Apocrita</taxon>
        <taxon>Proctotrupomorpha</taxon>
        <taxon>Chalcidoidea</taxon>
        <taxon>Pteromalidae</taxon>
        <taxon>Pteromalinae</taxon>
        <taxon>Trichomalopsis</taxon>
    </lineage>
</organism>
<comment type="similarity">
    <text evidence="8">Belongs to the TMEM147 family.</text>
</comment>
<sequence length="249" mass="27826">MTLYHFGNCLALVYVPYYLTYKYSGLSEYGAFWKCIQAGGIYVFTQLVKMLVLATFFPAADNIGYKGFDFFGVRELNLFRKKLDVGYGSNNLEFLKSSIDLADLVGIYLVLNGIPGKGHAKVLTAGIGWAGAEVVLTRFLLLWVGARGAEFDWKYIQKSLESNICLVQHITTATLVWLWSRHDLKQSLVPIVVSMLLLTVYRPLISDFLITSFTIGAWSTLFIKLITAIVMGAITLHIYAALAYSIGIF</sequence>
<evidence type="ECO:0000256" key="11">
    <source>
        <dbReference type="SAM" id="Phobius"/>
    </source>
</evidence>
<dbReference type="GO" id="GO:0005886">
    <property type="term" value="C:plasma membrane"/>
    <property type="evidence" value="ECO:0007669"/>
    <property type="project" value="UniProtKB-SubCell"/>
</dbReference>
<evidence type="ECO:0000313" key="13">
    <source>
        <dbReference type="Proteomes" id="UP000215335"/>
    </source>
</evidence>
<keyword evidence="4 11" id="KW-0812">Transmembrane</keyword>
<protein>
    <recommendedName>
        <fullName evidence="9">BOS complex subunit TMEM147</fullName>
    </recommendedName>
    <alternativeName>
        <fullName evidence="10">Transmembrane protein 147</fullName>
    </alternativeName>
</protein>
<keyword evidence="5" id="KW-0256">Endoplasmic reticulum</keyword>
<evidence type="ECO:0000256" key="1">
    <source>
        <dbReference type="ARBA" id="ARBA00004477"/>
    </source>
</evidence>
<dbReference type="AlphaFoldDB" id="A0A232FHD6"/>
<accession>A0A232FHD6</accession>
<dbReference type="STRING" id="543379.A0A232FHD6"/>
<evidence type="ECO:0000256" key="7">
    <source>
        <dbReference type="ARBA" id="ARBA00023136"/>
    </source>
</evidence>
<reference evidence="12 13" key="1">
    <citation type="journal article" date="2017" name="Curr. Biol.">
        <title>The Evolution of Venom by Co-option of Single-Copy Genes.</title>
        <authorList>
            <person name="Martinson E.O."/>
            <person name="Mrinalini"/>
            <person name="Kelkar Y.D."/>
            <person name="Chang C.H."/>
            <person name="Werren J.H."/>
        </authorList>
    </citation>
    <scope>NUCLEOTIDE SEQUENCE [LARGE SCALE GENOMIC DNA]</scope>
    <source>
        <strain evidence="12 13">Alberta</strain>
        <tissue evidence="12">Whole body</tissue>
    </source>
</reference>
<keyword evidence="6 11" id="KW-1133">Transmembrane helix</keyword>
<dbReference type="PANTHER" id="PTHR12869:SF0">
    <property type="entry name" value="BOS COMPLEX SUBUNIT TMEM147"/>
    <property type="match status" value="1"/>
</dbReference>
<comment type="subcellular location">
    <subcellularLocation>
        <location evidence="2">Cell membrane</location>
        <topology evidence="2">Multi-pass membrane protein</topology>
    </subcellularLocation>
    <subcellularLocation>
        <location evidence="1">Endoplasmic reticulum membrane</location>
        <topology evidence="1">Multi-pass membrane protein</topology>
    </subcellularLocation>
</comment>